<feature type="region of interest" description="Disordered" evidence="1">
    <location>
        <begin position="128"/>
        <end position="173"/>
    </location>
</feature>
<reference evidence="2 3" key="1">
    <citation type="journal article" date="2018" name="Cell">
        <title>The Chara Genome: Secondary Complexity and Implications for Plant Terrestrialization.</title>
        <authorList>
            <person name="Nishiyama T."/>
            <person name="Sakayama H."/>
            <person name="Vries J.D."/>
            <person name="Buschmann H."/>
            <person name="Saint-Marcoux D."/>
            <person name="Ullrich K.K."/>
            <person name="Haas F.B."/>
            <person name="Vanderstraeten L."/>
            <person name="Becker D."/>
            <person name="Lang D."/>
            <person name="Vosolsobe S."/>
            <person name="Rombauts S."/>
            <person name="Wilhelmsson P.K.I."/>
            <person name="Janitza P."/>
            <person name="Kern R."/>
            <person name="Heyl A."/>
            <person name="Rumpler F."/>
            <person name="Villalobos L.I.A.C."/>
            <person name="Clay J.M."/>
            <person name="Skokan R."/>
            <person name="Toyoda A."/>
            <person name="Suzuki Y."/>
            <person name="Kagoshima H."/>
            <person name="Schijlen E."/>
            <person name="Tajeshwar N."/>
            <person name="Catarino B."/>
            <person name="Hetherington A.J."/>
            <person name="Saltykova A."/>
            <person name="Bonnot C."/>
            <person name="Breuninger H."/>
            <person name="Symeonidi A."/>
            <person name="Radhakrishnan G.V."/>
            <person name="Van Nieuwerburgh F."/>
            <person name="Deforce D."/>
            <person name="Chang C."/>
            <person name="Karol K.G."/>
            <person name="Hedrich R."/>
            <person name="Ulvskov P."/>
            <person name="Glockner G."/>
            <person name="Delwiche C.F."/>
            <person name="Petrasek J."/>
            <person name="Van de Peer Y."/>
            <person name="Friml J."/>
            <person name="Beilby M."/>
            <person name="Dolan L."/>
            <person name="Kohara Y."/>
            <person name="Sugano S."/>
            <person name="Fujiyama A."/>
            <person name="Delaux P.-M."/>
            <person name="Quint M."/>
            <person name="TheiBen G."/>
            <person name="Hagemann M."/>
            <person name="Harholt J."/>
            <person name="Dunand C."/>
            <person name="Zachgo S."/>
            <person name="Langdale J."/>
            <person name="Maumus F."/>
            <person name="Straeten D.V.D."/>
            <person name="Gould S.B."/>
            <person name="Rensing S.A."/>
        </authorList>
    </citation>
    <scope>NUCLEOTIDE SEQUENCE [LARGE SCALE GENOMIC DNA]</scope>
    <source>
        <strain evidence="2 3">S276</strain>
    </source>
</reference>
<accession>A0A388LG86</accession>
<protein>
    <recommendedName>
        <fullName evidence="4">Myb-like domain-containing protein</fullName>
    </recommendedName>
</protein>
<sequence length="241" mass="27520">MGVIWVMDWTMETAWKTPKLTWKRTQAWRPWPIPRPCNERRGKDIHSCRNEIRQDEEQRAEMDGRCDAYAGFGGDNWDVCMKRWENIIGWYRKVLDQEESSGLQSFFTLTPKRYKFQMDRRLYDATHGMQHGSQTAHPPNLLGTGAPKQQGGGGRKARGGVGGETSASENCEGAVGDGYRSRLSSGGKMTKRKNARQHAFEAITEVMHAHSKVVAESIDRASKRQCDVLQRQCDIMEREVK</sequence>
<evidence type="ECO:0000313" key="2">
    <source>
        <dbReference type="EMBL" id="GBG81335.1"/>
    </source>
</evidence>
<proteinExistence type="predicted"/>
<comment type="caution">
    <text evidence="2">The sequence shown here is derived from an EMBL/GenBank/DDBJ whole genome shotgun (WGS) entry which is preliminary data.</text>
</comment>
<dbReference type="AlphaFoldDB" id="A0A388LG86"/>
<organism evidence="2 3">
    <name type="scientific">Chara braunii</name>
    <name type="common">Braun's stonewort</name>
    <dbReference type="NCBI Taxonomy" id="69332"/>
    <lineage>
        <taxon>Eukaryota</taxon>
        <taxon>Viridiplantae</taxon>
        <taxon>Streptophyta</taxon>
        <taxon>Charophyceae</taxon>
        <taxon>Charales</taxon>
        <taxon>Characeae</taxon>
        <taxon>Chara</taxon>
    </lineage>
</organism>
<feature type="compositionally biased region" description="Gly residues" evidence="1">
    <location>
        <begin position="150"/>
        <end position="163"/>
    </location>
</feature>
<dbReference type="EMBL" id="BFEA01000371">
    <property type="protein sequence ID" value="GBG81335.1"/>
    <property type="molecule type" value="Genomic_DNA"/>
</dbReference>
<dbReference type="Proteomes" id="UP000265515">
    <property type="component" value="Unassembled WGS sequence"/>
</dbReference>
<dbReference type="Gramene" id="GBG81335">
    <property type="protein sequence ID" value="GBG81335"/>
    <property type="gene ID" value="CBR_g32009"/>
</dbReference>
<name>A0A388LG86_CHABU</name>
<evidence type="ECO:0000313" key="3">
    <source>
        <dbReference type="Proteomes" id="UP000265515"/>
    </source>
</evidence>
<gene>
    <name evidence="2" type="ORF">CBR_g32009</name>
</gene>
<evidence type="ECO:0000256" key="1">
    <source>
        <dbReference type="SAM" id="MobiDB-lite"/>
    </source>
</evidence>
<evidence type="ECO:0008006" key="4">
    <source>
        <dbReference type="Google" id="ProtNLM"/>
    </source>
</evidence>
<keyword evidence="3" id="KW-1185">Reference proteome</keyword>